<organism evidence="1 2">
    <name type="scientific">Hibiscus sabdariffa</name>
    <name type="common">roselle</name>
    <dbReference type="NCBI Taxonomy" id="183260"/>
    <lineage>
        <taxon>Eukaryota</taxon>
        <taxon>Viridiplantae</taxon>
        <taxon>Streptophyta</taxon>
        <taxon>Embryophyta</taxon>
        <taxon>Tracheophyta</taxon>
        <taxon>Spermatophyta</taxon>
        <taxon>Magnoliopsida</taxon>
        <taxon>eudicotyledons</taxon>
        <taxon>Gunneridae</taxon>
        <taxon>Pentapetalae</taxon>
        <taxon>rosids</taxon>
        <taxon>malvids</taxon>
        <taxon>Malvales</taxon>
        <taxon>Malvaceae</taxon>
        <taxon>Malvoideae</taxon>
        <taxon>Hibiscus</taxon>
    </lineage>
</organism>
<evidence type="ECO:0000313" key="1">
    <source>
        <dbReference type="EMBL" id="KAK8997619.1"/>
    </source>
</evidence>
<sequence>MATFATLLHQHCVSHPPSLPMQFSHPKTAPCLAPWRSKVAATKQPFISLSSQRSLSFESIDFQPVMDCQQGGLHLLEAGAVQSFTISVNSCEFF</sequence>
<dbReference type="EMBL" id="JBBPBN010000042">
    <property type="protein sequence ID" value="KAK8997619.1"/>
    <property type="molecule type" value="Genomic_DNA"/>
</dbReference>
<dbReference type="Proteomes" id="UP001396334">
    <property type="component" value="Unassembled WGS sequence"/>
</dbReference>
<reference evidence="1 2" key="1">
    <citation type="journal article" date="2024" name="G3 (Bethesda)">
        <title>Genome assembly of Hibiscus sabdariffa L. provides insights into metabolisms of medicinal natural products.</title>
        <authorList>
            <person name="Kim T."/>
        </authorList>
    </citation>
    <scope>NUCLEOTIDE SEQUENCE [LARGE SCALE GENOMIC DNA]</scope>
    <source>
        <strain evidence="1">TK-2024</strain>
        <tissue evidence="1">Old leaves</tissue>
    </source>
</reference>
<keyword evidence="2" id="KW-1185">Reference proteome</keyword>
<proteinExistence type="predicted"/>
<protein>
    <submittedName>
        <fullName evidence="1">Uncharacterized protein</fullName>
    </submittedName>
</protein>
<comment type="caution">
    <text evidence="1">The sequence shown here is derived from an EMBL/GenBank/DDBJ whole genome shotgun (WGS) entry which is preliminary data.</text>
</comment>
<evidence type="ECO:0000313" key="2">
    <source>
        <dbReference type="Proteomes" id="UP001396334"/>
    </source>
</evidence>
<gene>
    <name evidence="1" type="ORF">V6N11_012169</name>
</gene>
<name>A0ABR2QAF1_9ROSI</name>
<accession>A0ABR2QAF1</accession>